<accession>A0AB39LWU7</accession>
<gene>
    <name evidence="1" type="ORF">AB5J57_33720</name>
</gene>
<reference evidence="1" key="1">
    <citation type="submission" date="2024-07" db="EMBL/GenBank/DDBJ databases">
        <authorList>
            <person name="Yu S.T."/>
        </authorList>
    </citation>
    <scope>NUCLEOTIDE SEQUENCE</scope>
    <source>
        <strain evidence="1">R02</strain>
        <plasmid evidence="1">unnamed1</plasmid>
    </source>
</reference>
<proteinExistence type="predicted"/>
<geneLocation type="plasmid" evidence="1">
    <name>unnamed1</name>
</geneLocation>
<sequence length="51" mass="5972">MSERVCADWHARFRHDLLLAFDGHVAENVFRRKADFPDADGSPSMRRDGRR</sequence>
<evidence type="ECO:0000313" key="1">
    <source>
        <dbReference type="EMBL" id="XDP98464.1"/>
    </source>
</evidence>
<protein>
    <submittedName>
        <fullName evidence="1">Uncharacterized protein</fullName>
    </submittedName>
</protein>
<dbReference type="RefSeq" id="WP_369162130.1">
    <property type="nucleotide sequence ID" value="NZ_CP163430.1"/>
</dbReference>
<organism evidence="1">
    <name type="scientific">Streptomyces sp. R02</name>
    <dbReference type="NCBI Taxonomy" id="3238623"/>
    <lineage>
        <taxon>Bacteria</taxon>
        <taxon>Bacillati</taxon>
        <taxon>Actinomycetota</taxon>
        <taxon>Actinomycetes</taxon>
        <taxon>Kitasatosporales</taxon>
        <taxon>Streptomycetaceae</taxon>
        <taxon>Streptomyces</taxon>
    </lineage>
</organism>
<name>A0AB39LWU7_9ACTN</name>
<dbReference type="AlphaFoldDB" id="A0AB39LWU7"/>
<dbReference type="EMBL" id="CP163430">
    <property type="protein sequence ID" value="XDP98464.1"/>
    <property type="molecule type" value="Genomic_DNA"/>
</dbReference>
<keyword evidence="1" id="KW-0614">Plasmid</keyword>